<name>A0A7J0BXY3_9BACT</name>
<evidence type="ECO:0000256" key="1">
    <source>
        <dbReference type="SAM" id="SignalP"/>
    </source>
</evidence>
<comment type="caution">
    <text evidence="2">The sequence shown here is derived from an EMBL/GenBank/DDBJ whole genome shotgun (WGS) entry which is preliminary data.</text>
</comment>
<feature type="chain" id="PRO_5029561735" description="Secreted protein" evidence="1">
    <location>
        <begin position="19"/>
        <end position="113"/>
    </location>
</feature>
<keyword evidence="3" id="KW-1185">Reference proteome</keyword>
<evidence type="ECO:0000313" key="3">
    <source>
        <dbReference type="Proteomes" id="UP000503820"/>
    </source>
</evidence>
<dbReference type="EMBL" id="BLVP01000043">
    <property type="protein sequence ID" value="GFM38557.1"/>
    <property type="molecule type" value="Genomic_DNA"/>
</dbReference>
<evidence type="ECO:0008006" key="4">
    <source>
        <dbReference type="Google" id="ProtNLM"/>
    </source>
</evidence>
<evidence type="ECO:0000313" key="2">
    <source>
        <dbReference type="EMBL" id="GFM38557.1"/>
    </source>
</evidence>
<dbReference type="Proteomes" id="UP000503820">
    <property type="component" value="Unassembled WGS sequence"/>
</dbReference>
<gene>
    <name evidence="2" type="ORF">DSM19430T_32410</name>
</gene>
<sequence length="113" mass="10833">MCASVICVSVISASGICASGMCVAGAVSVTAVVSLMSPLFAILRGGGVRGADAADKVTVEAVEAVESGEAVVAGASEQAAVVAGEPVESVGFGAFPKIAVVSVVCGLMELVCG</sequence>
<accession>A0A7J0BXY3</accession>
<protein>
    <recommendedName>
        <fullName evidence="4">Secreted protein</fullName>
    </recommendedName>
</protein>
<feature type="signal peptide" evidence="1">
    <location>
        <begin position="1"/>
        <end position="18"/>
    </location>
</feature>
<reference evidence="2 3" key="1">
    <citation type="submission" date="2020-05" db="EMBL/GenBank/DDBJ databases">
        <title>Draft genome sequence of Desulfovibrio psychrotolerans JS1T.</title>
        <authorList>
            <person name="Ueno A."/>
            <person name="Tamazawa S."/>
            <person name="Tamamura S."/>
            <person name="Murakami T."/>
            <person name="Kiyama T."/>
            <person name="Inomata H."/>
            <person name="Amano Y."/>
            <person name="Miyakawa K."/>
            <person name="Tamaki H."/>
            <person name="Naganuma T."/>
            <person name="Kaneko K."/>
        </authorList>
    </citation>
    <scope>NUCLEOTIDE SEQUENCE [LARGE SCALE GENOMIC DNA]</scope>
    <source>
        <strain evidence="2 3">JS1</strain>
    </source>
</reference>
<dbReference type="AlphaFoldDB" id="A0A7J0BXY3"/>
<proteinExistence type="predicted"/>
<organism evidence="2 3">
    <name type="scientific">Desulfovibrio psychrotolerans</name>
    <dbReference type="NCBI Taxonomy" id="415242"/>
    <lineage>
        <taxon>Bacteria</taxon>
        <taxon>Pseudomonadati</taxon>
        <taxon>Thermodesulfobacteriota</taxon>
        <taxon>Desulfovibrionia</taxon>
        <taxon>Desulfovibrionales</taxon>
        <taxon>Desulfovibrionaceae</taxon>
        <taxon>Desulfovibrio</taxon>
    </lineage>
</organism>
<keyword evidence="1" id="KW-0732">Signal</keyword>